<feature type="chain" id="PRO_5042120743" evidence="2">
    <location>
        <begin position="17"/>
        <end position="80"/>
    </location>
</feature>
<feature type="signal peptide" evidence="2">
    <location>
        <begin position="1"/>
        <end position="16"/>
    </location>
</feature>
<accession>A0AAF3FA27</accession>
<evidence type="ECO:0000256" key="1">
    <source>
        <dbReference type="SAM" id="MobiDB-lite"/>
    </source>
</evidence>
<keyword evidence="2" id="KW-0732">Signal</keyword>
<keyword evidence="3" id="KW-1185">Reference proteome</keyword>
<sequence length="80" mass="9090">MRALLVLTICLVVVLAHKKAGKHNHGKSSESKSSESHSHSKLTEKQAFEVGMNLGIYSKSRIYDFAYDLSCRLASRRRRR</sequence>
<dbReference type="AlphaFoldDB" id="A0AAF3FA27"/>
<evidence type="ECO:0000256" key="2">
    <source>
        <dbReference type="SAM" id="SignalP"/>
    </source>
</evidence>
<dbReference type="Proteomes" id="UP000887575">
    <property type="component" value="Unassembled WGS sequence"/>
</dbReference>
<name>A0AAF3FA27_9BILA</name>
<evidence type="ECO:0000313" key="4">
    <source>
        <dbReference type="WBParaSite" id="MBELARI_LOCUS3718"/>
    </source>
</evidence>
<feature type="region of interest" description="Disordered" evidence="1">
    <location>
        <begin position="19"/>
        <end position="44"/>
    </location>
</feature>
<proteinExistence type="predicted"/>
<feature type="compositionally biased region" description="Basic and acidic residues" evidence="1">
    <location>
        <begin position="27"/>
        <end position="44"/>
    </location>
</feature>
<protein>
    <submittedName>
        <fullName evidence="4">Uncharacterized protein</fullName>
    </submittedName>
</protein>
<organism evidence="3 4">
    <name type="scientific">Mesorhabditis belari</name>
    <dbReference type="NCBI Taxonomy" id="2138241"/>
    <lineage>
        <taxon>Eukaryota</taxon>
        <taxon>Metazoa</taxon>
        <taxon>Ecdysozoa</taxon>
        <taxon>Nematoda</taxon>
        <taxon>Chromadorea</taxon>
        <taxon>Rhabditida</taxon>
        <taxon>Rhabditina</taxon>
        <taxon>Rhabditomorpha</taxon>
        <taxon>Rhabditoidea</taxon>
        <taxon>Rhabditidae</taxon>
        <taxon>Mesorhabditinae</taxon>
        <taxon>Mesorhabditis</taxon>
    </lineage>
</organism>
<evidence type="ECO:0000313" key="3">
    <source>
        <dbReference type="Proteomes" id="UP000887575"/>
    </source>
</evidence>
<reference evidence="4" key="1">
    <citation type="submission" date="2024-02" db="UniProtKB">
        <authorList>
            <consortium name="WormBaseParasite"/>
        </authorList>
    </citation>
    <scope>IDENTIFICATION</scope>
</reference>
<dbReference type="WBParaSite" id="MBELARI_LOCUS3718">
    <property type="protein sequence ID" value="MBELARI_LOCUS3718"/>
    <property type="gene ID" value="MBELARI_LOCUS3718"/>
</dbReference>